<reference evidence="1 2" key="1">
    <citation type="submission" date="2020-04" db="EMBL/GenBank/DDBJ databases">
        <title>Perkinsus olseni comparative genomics.</title>
        <authorList>
            <person name="Bogema D.R."/>
        </authorList>
    </citation>
    <scope>NUCLEOTIDE SEQUENCE [LARGE SCALE GENOMIC DNA]</scope>
    <source>
        <strain evidence="1">ATCC PRA-205</strain>
    </source>
</reference>
<dbReference type="Proteomes" id="UP000574390">
    <property type="component" value="Unassembled WGS sequence"/>
</dbReference>
<dbReference type="InterPro" id="IPR050870">
    <property type="entry name" value="FAST_kinase"/>
</dbReference>
<dbReference type="GO" id="GO:0035770">
    <property type="term" value="C:ribonucleoprotein granule"/>
    <property type="evidence" value="ECO:0007669"/>
    <property type="project" value="TreeGrafter"/>
</dbReference>
<dbReference type="GO" id="GO:0003723">
    <property type="term" value="F:RNA binding"/>
    <property type="evidence" value="ECO:0007669"/>
    <property type="project" value="TreeGrafter"/>
</dbReference>
<protein>
    <submittedName>
        <fullName evidence="1">Uncharacterized protein</fullName>
    </submittedName>
</protein>
<comment type="caution">
    <text evidence="1">The sequence shown here is derived from an EMBL/GenBank/DDBJ whole genome shotgun (WGS) entry which is preliminary data.</text>
</comment>
<gene>
    <name evidence="1" type="ORF">FOZ62_005879</name>
</gene>
<evidence type="ECO:0000313" key="1">
    <source>
        <dbReference type="EMBL" id="KAF4749883.1"/>
    </source>
</evidence>
<proteinExistence type="predicted"/>
<dbReference type="SUPFAM" id="SSF48371">
    <property type="entry name" value="ARM repeat"/>
    <property type="match status" value="1"/>
</dbReference>
<dbReference type="GO" id="GO:0000963">
    <property type="term" value="P:mitochondrial RNA processing"/>
    <property type="evidence" value="ECO:0007669"/>
    <property type="project" value="TreeGrafter"/>
</dbReference>
<feature type="non-terminal residue" evidence="1">
    <location>
        <position position="1571"/>
    </location>
</feature>
<organism evidence="1 2">
    <name type="scientific">Perkinsus olseni</name>
    <name type="common">Perkinsus atlanticus</name>
    <dbReference type="NCBI Taxonomy" id="32597"/>
    <lineage>
        <taxon>Eukaryota</taxon>
        <taxon>Sar</taxon>
        <taxon>Alveolata</taxon>
        <taxon>Perkinsozoa</taxon>
        <taxon>Perkinsea</taxon>
        <taxon>Perkinsida</taxon>
        <taxon>Perkinsidae</taxon>
        <taxon>Perkinsus</taxon>
    </lineage>
</organism>
<dbReference type="GO" id="GO:0005759">
    <property type="term" value="C:mitochondrial matrix"/>
    <property type="evidence" value="ECO:0007669"/>
    <property type="project" value="TreeGrafter"/>
</dbReference>
<sequence length="1571" mass="170629">VVYVWRPAGDEQGFAPSIDCVTTVDTLSGQCIDSVPVHSASYYGMDFREESGQQGKDPVATTKLVSITYDYQRWQTVLRSYVVENDASPVSSEPEFKSVLFTSRGPFWVLDSPEVSDGFVIVVAGTEPQIGILHAAPLYDAQIGPASNQWMKQGDVLRRENTRSAYYRHVSGKVVDESVAEPTDPPPPFCIVVSSRLVELPARLDGPFVPLLPFCLFLILTTKVALRALTPARTSKGLHPLVYQLYRLAKSSRTAVRPSSGEILSMLDAATTAVKDSFTPDDLSVLAWSVGRIGHASPSFWRVAANLAEVYSQDFTPRASARLLEAFASAGDRQVSQTAVTALLEFLRNPPGEPVTDQGVCQLLRALVKLRRTEEIPAWMVQQGLHHLEGTTEEGVSSRSLVPLMWPLSRIPSAADKAASIVAMLIRGGRLDYTQMTTTNVALLIHALGKAWDTSLEKDGEAPPPYRDVLSQLVTECGVRGWKGLSPHAIAGVLWACGRCTVTSLLEECSDDWHPLMEVELRDFDPQALANVLWGIGRINRKQLPSWLTPATIEAALLHQGPKADLFSLSMMACALAYEENFDVDSLFDALWRSVRDLIHRRLHGSNTGDLAALLWAFSRRGHSEAAKDLAAVCEHHLRSLSLDLRAMALWGMANAGHLLPSHIGKDILTCIQEETISSSTVTSLVAVGRMCPTLSLPLPSSLHSVAAADLWQLTLVRNVPIAQRRTALSLAMRLRSDIPTTAATFYAGCLDPEWGFLYPSRLRLYVLRDLVRCGLAKCPSRFSAEGLSKVAWAAARSKHRDGDFYAHLDSLTTENASAFSPRNAALFLESVAMDESPWSSGNIETVVQHLSRLNSDRSDPRDVCQILRAFVKLRKAEKAPAWAITAALQTIQTGPSSAALEPCVYEACVEELCWSLARLRRTRAPLCEAIAEAINGERLVLANMTPSRLASLLQSMGLAWAPSDPGPAPVGSDPPYVDICHACSLLRAFARLCLSGGHGPAGLSLRSWRMGWGDGPRNELTDITIGVSHPLMAMDFSVLNAKSMLRLLRAALKLHDGKLPIWLSLDKLAPGFREAVALMSINDLSCLTEALPSSAGATSSGTADLVAAMWKRTAAVVRELGNGAPRKAKVEAMALLIRFTRHAPLQKVAAVAEHVARLEERSGPPPEQRLLVALGRMKAAHLLPEALVDAALESLEVGSADPLWVLEVCIALSSRKGHCREASRLLFTILRQGRLDLQQVTAATLSDIFAALVEHSPGALWEGPASIGRTGLPPCSHIMETLVDECYRRGWQGFTPGQISRILWACAKGNINSIIVNATPTVNPLGQVSLDDFGGAELANAIWAIHKLTGNTLPPWCPIEKISVSCAARTMNLHDLGVLAFALARVKGSAADGVFDGVWQRLNGILTDSTAAAGRVDAANLASIMWSFARRDRLDEVQEMSSWVTDALPQLPAETQGLALWALAKAKLRLSVYAARSIRRSLLSRPTVFPVTRHTANALVNLWVLRPSQRVVFPGPLNYYPPGDLWKLVGITAATPMQRREALSLALRNRGASVPSAAAHYAGESSTAGH</sequence>
<dbReference type="EMBL" id="JABANM010004018">
    <property type="protein sequence ID" value="KAF4749883.1"/>
    <property type="molecule type" value="Genomic_DNA"/>
</dbReference>
<accession>A0A7J6TX81</accession>
<dbReference type="PANTHER" id="PTHR21228:SF40">
    <property type="entry name" value="LD45607P"/>
    <property type="match status" value="1"/>
</dbReference>
<name>A0A7J6TX81_PEROL</name>
<dbReference type="PANTHER" id="PTHR21228">
    <property type="entry name" value="FAST LEU-RICH DOMAIN-CONTAINING"/>
    <property type="match status" value="1"/>
</dbReference>
<dbReference type="GO" id="GO:0044528">
    <property type="term" value="P:regulation of mitochondrial mRNA stability"/>
    <property type="evidence" value="ECO:0007669"/>
    <property type="project" value="TreeGrafter"/>
</dbReference>
<dbReference type="InterPro" id="IPR016024">
    <property type="entry name" value="ARM-type_fold"/>
</dbReference>
<evidence type="ECO:0000313" key="2">
    <source>
        <dbReference type="Proteomes" id="UP000574390"/>
    </source>
</evidence>